<gene>
    <name evidence="2" type="ORF">CK203_106682</name>
</gene>
<feature type="region of interest" description="Disordered" evidence="1">
    <location>
        <begin position="1"/>
        <end position="35"/>
    </location>
</feature>
<feature type="compositionally biased region" description="Basic and acidic residues" evidence="1">
    <location>
        <begin position="20"/>
        <end position="35"/>
    </location>
</feature>
<evidence type="ECO:0000256" key="1">
    <source>
        <dbReference type="SAM" id="MobiDB-lite"/>
    </source>
</evidence>
<name>A0A438DJQ6_VITVI</name>
<dbReference type="EMBL" id="QGNW01001595">
    <property type="protein sequence ID" value="RVW35691.1"/>
    <property type="molecule type" value="Genomic_DNA"/>
</dbReference>
<organism evidence="2 3">
    <name type="scientific">Vitis vinifera</name>
    <name type="common">Grape</name>
    <dbReference type="NCBI Taxonomy" id="29760"/>
    <lineage>
        <taxon>Eukaryota</taxon>
        <taxon>Viridiplantae</taxon>
        <taxon>Streptophyta</taxon>
        <taxon>Embryophyta</taxon>
        <taxon>Tracheophyta</taxon>
        <taxon>Spermatophyta</taxon>
        <taxon>Magnoliopsida</taxon>
        <taxon>eudicotyledons</taxon>
        <taxon>Gunneridae</taxon>
        <taxon>Pentapetalae</taxon>
        <taxon>rosids</taxon>
        <taxon>Vitales</taxon>
        <taxon>Vitaceae</taxon>
        <taxon>Viteae</taxon>
        <taxon>Vitis</taxon>
    </lineage>
</organism>
<comment type="caution">
    <text evidence="2">The sequence shown here is derived from an EMBL/GenBank/DDBJ whole genome shotgun (WGS) entry which is preliminary data.</text>
</comment>
<evidence type="ECO:0000313" key="3">
    <source>
        <dbReference type="Proteomes" id="UP000288805"/>
    </source>
</evidence>
<dbReference type="Proteomes" id="UP000288805">
    <property type="component" value="Unassembled WGS sequence"/>
</dbReference>
<proteinExistence type="predicted"/>
<evidence type="ECO:0000313" key="2">
    <source>
        <dbReference type="EMBL" id="RVW35691.1"/>
    </source>
</evidence>
<feature type="compositionally biased region" description="Acidic residues" evidence="1">
    <location>
        <begin position="1"/>
        <end position="10"/>
    </location>
</feature>
<accession>A0A438DJQ6</accession>
<dbReference type="AlphaFoldDB" id="A0A438DJQ6"/>
<sequence length="124" mass="12292">MAGAGDDGDELQAGLAAGGDARDLPGDAGSRDLAGDADSRALASGIDAGYGDIGNFRDSAGTLALCMTPALDTHNTDRATGTKTTSQRGGWVINECDSNDWSPMLSGDAAEVDAGVADGDADGE</sequence>
<reference evidence="2 3" key="1">
    <citation type="journal article" date="2018" name="PLoS Genet.">
        <title>Population sequencing reveals clonal diversity and ancestral inbreeding in the grapevine cultivar Chardonnay.</title>
        <authorList>
            <person name="Roach M.J."/>
            <person name="Johnson D.L."/>
            <person name="Bohlmann J."/>
            <person name="van Vuuren H.J."/>
            <person name="Jones S.J."/>
            <person name="Pretorius I.S."/>
            <person name="Schmidt S.A."/>
            <person name="Borneman A.R."/>
        </authorList>
    </citation>
    <scope>NUCLEOTIDE SEQUENCE [LARGE SCALE GENOMIC DNA]</scope>
    <source>
        <strain evidence="3">cv. Chardonnay</strain>
        <tissue evidence="2">Leaf</tissue>
    </source>
</reference>
<protein>
    <submittedName>
        <fullName evidence="2">Uncharacterized protein</fullName>
    </submittedName>
</protein>